<dbReference type="AlphaFoldDB" id="A0A418ICJ9"/>
<sequence length="391" mass="45741">MTTKKLKRLTIILSILLIAITFLIVYKHYQRYNQEYNANKSYEEASKDHKKVGELKTVIDEKNSDIVEINRYLEQIKFNGTAAVFENGQLKLNKGYGIRNFKEDEKNTADTLYLIGSSQKFTTGLMLKQLVNDKKINMQDPVTKYLPWFKSVQPITLNQLMQHKSGLYKYSASPQYKNLDEAVHAIQEKGIEQKYYNKNRYNDANYLVLSRVIEEVTNKSYVKNFEERLAGPYNLNFTAFFNDVDYQKNMAIGYKKDKNSDKPIKQTPNILDQYYGAGNLFMAPYDMGQLILNLQKNELFDDKITQPFLHESLTSQYPQPYRYGFYSLPDKNRINGGFFGQVFTAYFNNKYIVVLGTNYENSKTSNEKKIKHIYYDILKQGEPYNIVGQKY</sequence>
<dbReference type="EMBL" id="QXUF01000114">
    <property type="protein sequence ID" value="RIM97603.1"/>
    <property type="molecule type" value="Genomic_DNA"/>
</dbReference>
<name>A0A418ICJ9_9STAP</name>
<dbReference type="Pfam" id="PF00144">
    <property type="entry name" value="Beta-lactamase"/>
    <property type="match status" value="1"/>
</dbReference>
<feature type="domain" description="Beta-lactamase-related" evidence="4">
    <location>
        <begin position="79"/>
        <end position="368"/>
    </location>
</feature>
<gene>
    <name evidence="5" type="ORF">BU112_12520</name>
</gene>
<protein>
    <submittedName>
        <fullName evidence="5">Class A beta-lactamase-related serine hydrolase</fullName>
    </submittedName>
</protein>
<dbReference type="RefSeq" id="WP_119585147.1">
    <property type="nucleotide sequence ID" value="NZ_CP068712.1"/>
</dbReference>
<evidence type="ECO:0000256" key="3">
    <source>
        <dbReference type="SAM" id="Phobius"/>
    </source>
</evidence>
<keyword evidence="6" id="KW-1185">Reference proteome</keyword>
<dbReference type="PANTHER" id="PTHR46825">
    <property type="entry name" value="D-ALANYL-D-ALANINE-CARBOXYPEPTIDASE/ENDOPEPTIDASE AMPH"/>
    <property type="match status" value="1"/>
</dbReference>
<evidence type="ECO:0000313" key="5">
    <source>
        <dbReference type="EMBL" id="RIM97603.1"/>
    </source>
</evidence>
<comment type="subcellular location">
    <subcellularLocation>
        <location evidence="1">Membrane</location>
    </subcellularLocation>
</comment>
<dbReference type="InterPro" id="IPR001466">
    <property type="entry name" value="Beta-lactam-related"/>
</dbReference>
<keyword evidence="2 3" id="KW-0472">Membrane</keyword>
<evidence type="ECO:0000256" key="1">
    <source>
        <dbReference type="ARBA" id="ARBA00004370"/>
    </source>
</evidence>
<reference evidence="5 6" key="1">
    <citation type="journal article" date="2016" name="Front. Microbiol.">
        <title>Comprehensive Phylogenetic Analysis of Bovine Non-aureus Staphylococci Species Based on Whole-Genome Sequencing.</title>
        <authorList>
            <person name="Naushad S."/>
            <person name="Barkema H.W."/>
            <person name="Luby C."/>
            <person name="Condas L.A."/>
            <person name="Nobrega D.B."/>
            <person name="Carson D.A."/>
            <person name="De Buck J."/>
        </authorList>
    </citation>
    <scope>NUCLEOTIDE SEQUENCE [LARGE SCALE GENOMIC DNA]</scope>
    <source>
        <strain evidence="5 6">SNUC 4554</strain>
    </source>
</reference>
<feature type="transmembrane region" description="Helical" evidence="3">
    <location>
        <begin position="9"/>
        <end position="29"/>
    </location>
</feature>
<dbReference type="OrthoDB" id="9803467at2"/>
<proteinExistence type="predicted"/>
<dbReference type="Proteomes" id="UP000286317">
    <property type="component" value="Unassembled WGS sequence"/>
</dbReference>
<evidence type="ECO:0000256" key="2">
    <source>
        <dbReference type="ARBA" id="ARBA00023136"/>
    </source>
</evidence>
<dbReference type="Gene3D" id="3.40.710.10">
    <property type="entry name" value="DD-peptidase/beta-lactamase superfamily"/>
    <property type="match status" value="1"/>
</dbReference>
<organism evidence="5 6">
    <name type="scientific">Staphylococcus shinii</name>
    <dbReference type="NCBI Taxonomy" id="2912228"/>
    <lineage>
        <taxon>Bacteria</taxon>
        <taxon>Bacillati</taxon>
        <taxon>Bacillota</taxon>
        <taxon>Bacilli</taxon>
        <taxon>Bacillales</taxon>
        <taxon>Staphylococcaceae</taxon>
        <taxon>Staphylococcus</taxon>
    </lineage>
</organism>
<keyword evidence="3" id="KW-1133">Transmembrane helix</keyword>
<evidence type="ECO:0000259" key="4">
    <source>
        <dbReference type="Pfam" id="PF00144"/>
    </source>
</evidence>
<dbReference type="SUPFAM" id="SSF56601">
    <property type="entry name" value="beta-lactamase/transpeptidase-like"/>
    <property type="match status" value="1"/>
</dbReference>
<dbReference type="PANTHER" id="PTHR46825:SF11">
    <property type="entry name" value="PENICILLIN-BINDING PROTEIN 4"/>
    <property type="match status" value="1"/>
</dbReference>
<dbReference type="GeneID" id="79050779"/>
<keyword evidence="3" id="KW-0812">Transmembrane</keyword>
<evidence type="ECO:0000313" key="6">
    <source>
        <dbReference type="Proteomes" id="UP000286317"/>
    </source>
</evidence>
<dbReference type="GO" id="GO:0016020">
    <property type="term" value="C:membrane"/>
    <property type="evidence" value="ECO:0007669"/>
    <property type="project" value="UniProtKB-SubCell"/>
</dbReference>
<dbReference type="InterPro" id="IPR050491">
    <property type="entry name" value="AmpC-like"/>
</dbReference>
<comment type="caution">
    <text evidence="5">The sequence shown here is derived from an EMBL/GenBank/DDBJ whole genome shotgun (WGS) entry which is preliminary data.</text>
</comment>
<keyword evidence="5" id="KW-0378">Hydrolase</keyword>
<dbReference type="InterPro" id="IPR012338">
    <property type="entry name" value="Beta-lactam/transpept-like"/>
</dbReference>
<accession>A0A418ICJ9</accession>
<dbReference type="GO" id="GO:0016787">
    <property type="term" value="F:hydrolase activity"/>
    <property type="evidence" value="ECO:0007669"/>
    <property type="project" value="UniProtKB-KW"/>
</dbReference>